<evidence type="ECO:0000256" key="6">
    <source>
        <dbReference type="ARBA" id="ARBA00023136"/>
    </source>
</evidence>
<keyword evidence="5 8" id="KW-1133">Transmembrane helix</keyword>
<dbReference type="Proteomes" id="UP001550850">
    <property type="component" value="Unassembled WGS sequence"/>
</dbReference>
<evidence type="ECO:0000256" key="4">
    <source>
        <dbReference type="ARBA" id="ARBA00022801"/>
    </source>
</evidence>
<comment type="subcellular location">
    <subcellularLocation>
        <location evidence="1">Cell membrane</location>
        <topology evidence="1">Multi-pass membrane protein</topology>
    </subcellularLocation>
</comment>
<keyword evidence="3 8" id="KW-0812">Transmembrane</keyword>
<evidence type="ECO:0000259" key="9">
    <source>
        <dbReference type="SMART" id="SM00014"/>
    </source>
</evidence>
<evidence type="ECO:0000256" key="5">
    <source>
        <dbReference type="ARBA" id="ARBA00022989"/>
    </source>
</evidence>
<dbReference type="Pfam" id="PF01569">
    <property type="entry name" value="PAP2"/>
    <property type="match status" value="1"/>
</dbReference>
<evidence type="ECO:0000313" key="10">
    <source>
        <dbReference type="EMBL" id="MEU3557455.1"/>
    </source>
</evidence>
<feature type="transmembrane region" description="Helical" evidence="8">
    <location>
        <begin position="145"/>
        <end position="163"/>
    </location>
</feature>
<feature type="transmembrane region" description="Helical" evidence="8">
    <location>
        <begin position="40"/>
        <end position="58"/>
    </location>
</feature>
<dbReference type="PANTHER" id="PTHR14969:SF62">
    <property type="entry name" value="DECAPRENYLPHOSPHORYL-5-PHOSPHORIBOSE PHOSPHATASE RV3807C-RELATED"/>
    <property type="match status" value="1"/>
</dbReference>
<dbReference type="PANTHER" id="PTHR14969">
    <property type="entry name" value="SPHINGOSINE-1-PHOSPHATE PHOSPHOHYDROLASE"/>
    <property type="match status" value="1"/>
</dbReference>
<protein>
    <submittedName>
        <fullName evidence="10">Phosphatase PAP2 family protein</fullName>
    </submittedName>
</protein>
<feature type="transmembrane region" description="Helical" evidence="8">
    <location>
        <begin position="121"/>
        <end position="140"/>
    </location>
</feature>
<dbReference type="SUPFAM" id="SSF48317">
    <property type="entry name" value="Acid phosphatase/Vanadium-dependent haloperoxidase"/>
    <property type="match status" value="1"/>
</dbReference>
<accession>A0ABV2YNX7</accession>
<keyword evidence="11" id="KW-1185">Reference proteome</keyword>
<organism evidence="10 11">
    <name type="scientific">Streptomyces fragilis</name>
    <dbReference type="NCBI Taxonomy" id="67301"/>
    <lineage>
        <taxon>Bacteria</taxon>
        <taxon>Bacillati</taxon>
        <taxon>Actinomycetota</taxon>
        <taxon>Actinomycetes</taxon>
        <taxon>Kitasatosporales</taxon>
        <taxon>Streptomycetaceae</taxon>
        <taxon>Streptomyces</taxon>
    </lineage>
</organism>
<keyword evidence="6 8" id="KW-0472">Membrane</keyword>
<dbReference type="InterPro" id="IPR036938">
    <property type="entry name" value="PAP2/HPO_sf"/>
</dbReference>
<evidence type="ECO:0000256" key="3">
    <source>
        <dbReference type="ARBA" id="ARBA00022692"/>
    </source>
</evidence>
<comment type="caution">
    <text evidence="10">The sequence shown here is derived from an EMBL/GenBank/DDBJ whole genome shotgun (WGS) entry which is preliminary data.</text>
</comment>
<evidence type="ECO:0000256" key="2">
    <source>
        <dbReference type="ARBA" id="ARBA00022475"/>
    </source>
</evidence>
<gene>
    <name evidence="10" type="ORF">AB0E65_25060</name>
</gene>
<feature type="transmembrane region" description="Helical" evidence="8">
    <location>
        <begin position="70"/>
        <end position="95"/>
    </location>
</feature>
<feature type="domain" description="Phosphatidic acid phosphatase type 2/haloperoxidase" evidence="9">
    <location>
        <begin position="81"/>
        <end position="186"/>
    </location>
</feature>
<dbReference type="InterPro" id="IPR000326">
    <property type="entry name" value="PAP2/HPO"/>
</dbReference>
<evidence type="ECO:0000256" key="8">
    <source>
        <dbReference type="SAM" id="Phobius"/>
    </source>
</evidence>
<proteinExistence type="predicted"/>
<evidence type="ECO:0000256" key="7">
    <source>
        <dbReference type="SAM" id="MobiDB-lite"/>
    </source>
</evidence>
<dbReference type="RefSeq" id="WP_108951893.1">
    <property type="nucleotide sequence ID" value="NZ_BEVZ01000001.1"/>
</dbReference>
<reference evidence="10 11" key="1">
    <citation type="submission" date="2024-06" db="EMBL/GenBank/DDBJ databases">
        <title>The Natural Products Discovery Center: Release of the First 8490 Sequenced Strains for Exploring Actinobacteria Biosynthetic Diversity.</title>
        <authorList>
            <person name="Kalkreuter E."/>
            <person name="Kautsar S.A."/>
            <person name="Yang D."/>
            <person name="Bader C.D."/>
            <person name="Teijaro C.N."/>
            <person name="Fluegel L."/>
            <person name="Davis C.M."/>
            <person name="Simpson J.R."/>
            <person name="Lauterbach L."/>
            <person name="Steele A.D."/>
            <person name="Gui C."/>
            <person name="Meng S."/>
            <person name="Li G."/>
            <person name="Viehrig K."/>
            <person name="Ye F."/>
            <person name="Su P."/>
            <person name="Kiefer A.F."/>
            <person name="Nichols A."/>
            <person name="Cepeda A.J."/>
            <person name="Yan W."/>
            <person name="Fan B."/>
            <person name="Jiang Y."/>
            <person name="Adhikari A."/>
            <person name="Zheng C.-J."/>
            <person name="Schuster L."/>
            <person name="Cowan T.M."/>
            <person name="Smanski M.J."/>
            <person name="Chevrette M.G."/>
            <person name="De Carvalho L.P.S."/>
            <person name="Shen B."/>
        </authorList>
    </citation>
    <scope>NUCLEOTIDE SEQUENCE [LARGE SCALE GENOMIC DNA]</scope>
    <source>
        <strain evidence="10 11">NPDC038104</strain>
    </source>
</reference>
<feature type="transmembrane region" description="Helical" evidence="8">
    <location>
        <begin position="175"/>
        <end position="200"/>
    </location>
</feature>
<name>A0ABV2YNX7_9ACTN</name>
<keyword evidence="4" id="KW-0378">Hydrolase</keyword>
<evidence type="ECO:0000313" key="11">
    <source>
        <dbReference type="Proteomes" id="UP001550850"/>
    </source>
</evidence>
<feature type="compositionally biased region" description="Low complexity" evidence="7">
    <location>
        <begin position="224"/>
        <end position="238"/>
    </location>
</feature>
<evidence type="ECO:0000256" key="1">
    <source>
        <dbReference type="ARBA" id="ARBA00004651"/>
    </source>
</evidence>
<feature type="region of interest" description="Disordered" evidence="7">
    <location>
        <begin position="219"/>
        <end position="248"/>
    </location>
</feature>
<dbReference type="SMART" id="SM00014">
    <property type="entry name" value="acidPPc"/>
    <property type="match status" value="1"/>
</dbReference>
<keyword evidence="2" id="KW-1003">Cell membrane</keyword>
<dbReference type="Gene3D" id="1.20.144.10">
    <property type="entry name" value="Phosphatidic acid phosphatase type 2/haloperoxidase"/>
    <property type="match status" value="1"/>
</dbReference>
<dbReference type="EMBL" id="JBEZUR010000058">
    <property type="protein sequence ID" value="MEU3557455.1"/>
    <property type="molecule type" value="Genomic_DNA"/>
</dbReference>
<sequence length="248" mass="25876">MAGLAESGSNPDVGLLFEINGLAEAAPTWFDRIMEYVGEYGLPLAIVAMGLWCLVRVRRLGRDGLADRESVVASVAAIVWMPVAALLAVIVNIPIRGFVERPRPFMTHRGLEVLVEGKDDFSFVSDHATLAMAMAVALFLAHRKFGVVAILLAVLAGLSRVYMGVHYPTDVAGGFALGTAVALLLSPVAMAVLTPLVGWLGRVPGIGRLLLGDVAREDGGRGGTAARTDGPAAGERPAGPGGTRDLAA</sequence>